<evidence type="ECO:0000313" key="1">
    <source>
        <dbReference type="EMBL" id="MEU2264980.1"/>
    </source>
</evidence>
<reference evidence="1 2" key="1">
    <citation type="submission" date="2024-06" db="EMBL/GenBank/DDBJ databases">
        <title>The Natural Products Discovery Center: Release of the First 8490 Sequenced Strains for Exploring Actinobacteria Biosynthetic Diversity.</title>
        <authorList>
            <person name="Kalkreuter E."/>
            <person name="Kautsar S.A."/>
            <person name="Yang D."/>
            <person name="Bader C.D."/>
            <person name="Teijaro C.N."/>
            <person name="Fluegel L."/>
            <person name="Davis C.M."/>
            <person name="Simpson J.R."/>
            <person name="Lauterbach L."/>
            <person name="Steele A.D."/>
            <person name="Gui C."/>
            <person name="Meng S."/>
            <person name="Li G."/>
            <person name="Viehrig K."/>
            <person name="Ye F."/>
            <person name="Su P."/>
            <person name="Kiefer A.F."/>
            <person name="Nichols A."/>
            <person name="Cepeda A.J."/>
            <person name="Yan W."/>
            <person name="Fan B."/>
            <person name="Jiang Y."/>
            <person name="Adhikari A."/>
            <person name="Zheng C.-J."/>
            <person name="Schuster L."/>
            <person name="Cowan T.M."/>
            <person name="Smanski M.J."/>
            <person name="Chevrette M.G."/>
            <person name="De Carvalho L.P.S."/>
            <person name="Shen B."/>
        </authorList>
    </citation>
    <scope>NUCLEOTIDE SEQUENCE [LARGE SCALE GENOMIC DNA]</scope>
    <source>
        <strain evidence="1 2">NPDC019583</strain>
    </source>
</reference>
<sequence length="338" mass="38080">MADITITHTRADGTLVDGPTGDGVYELMNPHGFRYSPTLQCMYLRGSRDRRANRWKIDSAAEALRAAGHTVEIDIDETQRRSFAESEAERYERAADRSARFETKAGAAQASSDAKWNRGREITRGYAGEPVKVDHHSAGRHMRDLKRADRLFGQSVQEQKEADDYKRRAIAAAHFEEHRRNPQVTLRRLERLTADRRVIERQQTATVEAAVRVAGTAAAIAPERLADTLARLDADHFDLCDEISYWEALIEQAKAEGVKVWGPADFKKNDYALVCGRWLQVVRVNDKSLTVPGGPDERRIISIATRRYSWNDRVPYTSVGGRKSPDEMAAMLTKKAGE</sequence>
<dbReference type="RefSeq" id="WP_359784354.1">
    <property type="nucleotide sequence ID" value="NZ_JBEYBN010000001.1"/>
</dbReference>
<name>A0ABV2XLW4_9ACTN</name>
<dbReference type="Proteomes" id="UP001550603">
    <property type="component" value="Unassembled WGS sequence"/>
</dbReference>
<gene>
    <name evidence="1" type="ORF">ABZ568_00700</name>
</gene>
<dbReference type="EMBL" id="JBEYBN010000001">
    <property type="protein sequence ID" value="MEU2264980.1"/>
    <property type="molecule type" value="Genomic_DNA"/>
</dbReference>
<protein>
    <submittedName>
        <fullName evidence="1">DUF3560 domain-containing protein</fullName>
    </submittedName>
</protein>
<evidence type="ECO:0000313" key="2">
    <source>
        <dbReference type="Proteomes" id="UP001550603"/>
    </source>
</evidence>
<organism evidence="1 2">
    <name type="scientific">Streptomyces olindensis</name>
    <dbReference type="NCBI Taxonomy" id="358823"/>
    <lineage>
        <taxon>Bacteria</taxon>
        <taxon>Bacillati</taxon>
        <taxon>Actinomycetota</taxon>
        <taxon>Actinomycetes</taxon>
        <taxon>Kitasatosporales</taxon>
        <taxon>Streptomycetaceae</taxon>
        <taxon>Streptomyces</taxon>
    </lineage>
</organism>
<comment type="caution">
    <text evidence="1">The sequence shown here is derived from an EMBL/GenBank/DDBJ whole genome shotgun (WGS) entry which is preliminary data.</text>
</comment>
<accession>A0ABV2XLW4</accession>
<dbReference type="Pfam" id="PF12083">
    <property type="entry name" value="DUF3560"/>
    <property type="match status" value="1"/>
</dbReference>
<proteinExistence type="predicted"/>
<dbReference type="InterPro" id="IPR021944">
    <property type="entry name" value="DUF3560"/>
</dbReference>
<keyword evidence="2" id="KW-1185">Reference proteome</keyword>